<feature type="active site" description="Proton acceptor" evidence="6">
    <location>
        <position position="69"/>
    </location>
</feature>
<dbReference type="KEGG" id="eff:skT53_00560"/>
<comment type="caution">
    <text evidence="6">Lacks conserved residue(s) required for the propagation of feature annotation.</text>
</comment>
<dbReference type="Proteomes" id="UP000593802">
    <property type="component" value="Chromosome"/>
</dbReference>
<evidence type="ECO:0000313" key="7">
    <source>
        <dbReference type="EMBL" id="BCJ85071.1"/>
    </source>
</evidence>
<dbReference type="InterPro" id="IPR003697">
    <property type="entry name" value="Maf-like"/>
</dbReference>
<keyword evidence="5 6" id="KW-0546">Nucleotide metabolism</keyword>
<evidence type="ECO:0000256" key="3">
    <source>
        <dbReference type="ARBA" id="ARBA00022490"/>
    </source>
</evidence>
<reference evidence="7 8" key="1">
    <citation type="submission" date="2020-08" db="EMBL/GenBank/DDBJ databases">
        <title>Complete Genome Sequence of Effusibacillus dendaii Strain skT53, Isolated from Farmland soil.</title>
        <authorList>
            <person name="Konishi T."/>
            <person name="Kawasaki H."/>
        </authorList>
    </citation>
    <scope>NUCLEOTIDE SEQUENCE [LARGE SCALE GENOMIC DNA]</scope>
    <source>
        <strain evidence="8">skT53</strain>
    </source>
</reference>
<feature type="site" description="Important for substrate specificity" evidence="6">
    <location>
        <position position="12"/>
    </location>
</feature>
<gene>
    <name evidence="7" type="ORF">skT53_00560</name>
</gene>
<dbReference type="GO" id="GO:0009117">
    <property type="term" value="P:nucleotide metabolic process"/>
    <property type="evidence" value="ECO:0007669"/>
    <property type="project" value="UniProtKB-KW"/>
</dbReference>
<dbReference type="GO" id="GO:0047429">
    <property type="term" value="F:nucleoside triphosphate diphosphatase activity"/>
    <property type="evidence" value="ECO:0007669"/>
    <property type="project" value="UniProtKB-EC"/>
</dbReference>
<organism evidence="7 8">
    <name type="scientific">Effusibacillus dendaii</name>
    <dbReference type="NCBI Taxonomy" id="2743772"/>
    <lineage>
        <taxon>Bacteria</taxon>
        <taxon>Bacillati</taxon>
        <taxon>Bacillota</taxon>
        <taxon>Bacilli</taxon>
        <taxon>Bacillales</taxon>
        <taxon>Alicyclobacillaceae</taxon>
        <taxon>Effusibacillus</taxon>
    </lineage>
</organism>
<evidence type="ECO:0000313" key="8">
    <source>
        <dbReference type="Proteomes" id="UP000593802"/>
    </source>
</evidence>
<keyword evidence="4 6" id="KW-0378">Hydrolase</keyword>
<dbReference type="Pfam" id="PF02545">
    <property type="entry name" value="Maf"/>
    <property type="match status" value="1"/>
</dbReference>
<keyword evidence="8" id="KW-1185">Reference proteome</keyword>
<dbReference type="GO" id="GO:0005737">
    <property type="term" value="C:cytoplasm"/>
    <property type="evidence" value="ECO:0007669"/>
    <property type="project" value="UniProtKB-SubCell"/>
</dbReference>
<comment type="subcellular location">
    <subcellularLocation>
        <location evidence="2 6">Cytoplasm</location>
    </subcellularLocation>
</comment>
<dbReference type="RefSeq" id="WP_404828915.1">
    <property type="nucleotide sequence ID" value="NZ_AP023366.1"/>
</dbReference>
<dbReference type="HAMAP" id="MF_00528">
    <property type="entry name" value="Maf"/>
    <property type="match status" value="1"/>
</dbReference>
<dbReference type="InterPro" id="IPR029001">
    <property type="entry name" value="ITPase-like_fam"/>
</dbReference>
<accession>A0A7I8DAY3</accession>
<dbReference type="EMBL" id="AP023366">
    <property type="protein sequence ID" value="BCJ85071.1"/>
    <property type="molecule type" value="Genomic_DNA"/>
</dbReference>
<dbReference type="AlphaFoldDB" id="A0A7I8DAY3"/>
<evidence type="ECO:0000256" key="5">
    <source>
        <dbReference type="ARBA" id="ARBA00023080"/>
    </source>
</evidence>
<dbReference type="PANTHER" id="PTHR43213:SF5">
    <property type="entry name" value="BIFUNCTIONAL DTTP_UTP PYROPHOSPHATASE_METHYLTRANSFERASE PROTEIN-RELATED"/>
    <property type="match status" value="1"/>
</dbReference>
<dbReference type="PIRSF" id="PIRSF006305">
    <property type="entry name" value="Maf"/>
    <property type="match status" value="1"/>
</dbReference>
<dbReference type="PANTHER" id="PTHR43213">
    <property type="entry name" value="BIFUNCTIONAL DTTP/UTP PYROPHOSPHATASE/METHYLTRANSFERASE PROTEIN-RELATED"/>
    <property type="match status" value="1"/>
</dbReference>
<dbReference type="EC" id="3.6.1.9" evidence="6"/>
<keyword evidence="3 6" id="KW-0963">Cytoplasm</keyword>
<feature type="site" description="Important for substrate specificity" evidence="6">
    <location>
        <position position="154"/>
    </location>
</feature>
<dbReference type="SUPFAM" id="SSF52972">
    <property type="entry name" value="ITPase-like"/>
    <property type="match status" value="1"/>
</dbReference>
<feature type="site" description="Important for substrate specificity" evidence="6">
    <location>
        <position position="70"/>
    </location>
</feature>
<proteinExistence type="inferred from homology"/>
<name>A0A7I8DAY3_9BACL</name>
<evidence type="ECO:0000256" key="4">
    <source>
        <dbReference type="ARBA" id="ARBA00022801"/>
    </source>
</evidence>
<evidence type="ECO:0000256" key="1">
    <source>
        <dbReference type="ARBA" id="ARBA00001968"/>
    </source>
</evidence>
<evidence type="ECO:0000256" key="2">
    <source>
        <dbReference type="ARBA" id="ARBA00004496"/>
    </source>
</evidence>
<comment type="cofactor">
    <cofactor evidence="1 6">
        <name>a divalent metal cation</name>
        <dbReference type="ChEBI" id="CHEBI:60240"/>
    </cofactor>
</comment>
<comment type="catalytic activity">
    <reaction evidence="6">
        <text>dTTP + H2O = dTMP + diphosphate + H(+)</text>
        <dbReference type="Rhea" id="RHEA:28534"/>
        <dbReference type="ChEBI" id="CHEBI:15377"/>
        <dbReference type="ChEBI" id="CHEBI:15378"/>
        <dbReference type="ChEBI" id="CHEBI:33019"/>
        <dbReference type="ChEBI" id="CHEBI:37568"/>
        <dbReference type="ChEBI" id="CHEBI:63528"/>
        <dbReference type="EC" id="3.6.1.9"/>
    </reaction>
</comment>
<dbReference type="FunFam" id="3.90.950.10:FF:000005">
    <property type="entry name" value="7-methyl-GTP pyrophosphatase"/>
    <property type="match status" value="1"/>
</dbReference>
<dbReference type="Gene3D" id="3.90.950.10">
    <property type="match status" value="1"/>
</dbReference>
<comment type="function">
    <text evidence="6">Nucleoside triphosphate pyrophosphatase that hydrolyzes dTTP and UTP. May have a dual role in cell division arrest and in preventing the incorporation of modified nucleotides into cellular nucleic acids.</text>
</comment>
<dbReference type="CDD" id="cd00555">
    <property type="entry name" value="Maf"/>
    <property type="match status" value="1"/>
</dbReference>
<protein>
    <recommendedName>
        <fullName evidence="6">dTTP/UTP pyrophosphatase</fullName>
        <shortName evidence="6">dTTPase/UTPase</shortName>
        <ecNumber evidence="6">3.6.1.9</ecNumber>
    </recommendedName>
    <alternativeName>
        <fullName evidence="6">Nucleoside triphosphate pyrophosphatase</fullName>
    </alternativeName>
    <alternativeName>
        <fullName evidence="6">Nucleotide pyrophosphatase</fullName>
        <shortName evidence="6">Nucleotide PPase</shortName>
    </alternativeName>
</protein>
<comment type="catalytic activity">
    <reaction evidence="6">
        <text>UTP + H2O = UMP + diphosphate + H(+)</text>
        <dbReference type="Rhea" id="RHEA:29395"/>
        <dbReference type="ChEBI" id="CHEBI:15377"/>
        <dbReference type="ChEBI" id="CHEBI:15378"/>
        <dbReference type="ChEBI" id="CHEBI:33019"/>
        <dbReference type="ChEBI" id="CHEBI:46398"/>
        <dbReference type="ChEBI" id="CHEBI:57865"/>
        <dbReference type="EC" id="3.6.1.9"/>
    </reaction>
</comment>
<dbReference type="NCBIfam" id="TIGR00172">
    <property type="entry name" value="maf"/>
    <property type="match status" value="1"/>
</dbReference>
<sequence length="199" mass="21572">MRNLVLASGSPRRRELLSGVGLSFQVMVSDADEKVDSGLSPDEIVRTLAFRKASAIANELSEGIVIGADTIVVLEDLVLGKPKDEQQARQMLKQLQGRVHTVYSGVAVIDAKTGQQAVGHRATRVHMRPLSDAEIEAYVKTGEPLDKAGSYAIQGIGSTLVERIEGDYFTVVGLPMELLASMLTSFDIHVLKTAEEIKR</sequence>
<comment type="similarity">
    <text evidence="6">Belongs to the Maf family. YhdE subfamily.</text>
</comment>
<evidence type="ECO:0000256" key="6">
    <source>
        <dbReference type="HAMAP-Rule" id="MF_00528"/>
    </source>
</evidence>